<name>A0A5Q2FJT8_9ACTN</name>
<dbReference type="Proteomes" id="UP000386847">
    <property type="component" value="Chromosome"/>
</dbReference>
<evidence type="ECO:0000313" key="1">
    <source>
        <dbReference type="EMBL" id="QGF24596.1"/>
    </source>
</evidence>
<gene>
    <name evidence="1" type="ORF">Rai3103_14235</name>
</gene>
<sequence>MRGEQIAGAVLEQHDRLRAMLEEVQGTPATKRSGLLEPFRRLLAVHLVVEWLFVRQAMGGNGTATRIILSRLSQGEQPLVVAVSCAESLPRTRSTSTSNSGC</sequence>
<organism evidence="1 2">
    <name type="scientific">Raineyella fluvialis</name>
    <dbReference type="NCBI Taxonomy" id="2662261"/>
    <lineage>
        <taxon>Bacteria</taxon>
        <taxon>Bacillati</taxon>
        <taxon>Actinomycetota</taxon>
        <taxon>Actinomycetes</taxon>
        <taxon>Propionibacteriales</taxon>
        <taxon>Propionibacteriaceae</taxon>
        <taxon>Raineyella</taxon>
    </lineage>
</organism>
<dbReference type="KEGG" id="rain:Rai3103_14235"/>
<proteinExistence type="predicted"/>
<dbReference type="RefSeq" id="WP_153573125.1">
    <property type="nucleotide sequence ID" value="NZ_CP045725.1"/>
</dbReference>
<dbReference type="AlphaFoldDB" id="A0A5Q2FJT8"/>
<dbReference type="EMBL" id="CP045725">
    <property type="protein sequence ID" value="QGF24596.1"/>
    <property type="molecule type" value="Genomic_DNA"/>
</dbReference>
<accession>A0A5Q2FJT8</accession>
<reference evidence="1 2" key="1">
    <citation type="submission" date="2019-10" db="EMBL/GenBank/DDBJ databases">
        <title>Genomic analysis of Raineyella sp. CBA3103.</title>
        <authorList>
            <person name="Roh S.W."/>
        </authorList>
    </citation>
    <scope>NUCLEOTIDE SEQUENCE [LARGE SCALE GENOMIC DNA]</scope>
    <source>
        <strain evidence="1 2">CBA3103</strain>
    </source>
</reference>
<keyword evidence="2" id="KW-1185">Reference proteome</keyword>
<protein>
    <recommendedName>
        <fullName evidence="3">Hemerythrin HHE cation binding domain-containing protein</fullName>
    </recommendedName>
</protein>
<evidence type="ECO:0008006" key="3">
    <source>
        <dbReference type="Google" id="ProtNLM"/>
    </source>
</evidence>
<evidence type="ECO:0000313" key="2">
    <source>
        <dbReference type="Proteomes" id="UP000386847"/>
    </source>
</evidence>